<keyword evidence="3 11" id="KW-0227">DNA damage</keyword>
<dbReference type="SUPFAM" id="SSF52540">
    <property type="entry name" value="P-loop containing nucleoside triphosphate hydrolases"/>
    <property type="match status" value="2"/>
</dbReference>
<dbReference type="NCBIfam" id="TIGR01447">
    <property type="entry name" value="recD"/>
    <property type="match status" value="1"/>
</dbReference>
<evidence type="ECO:0000256" key="10">
    <source>
        <dbReference type="ARBA" id="ARBA00023235"/>
    </source>
</evidence>
<dbReference type="CDD" id="cd17933">
    <property type="entry name" value="DEXSc_RecD-like"/>
    <property type="match status" value="1"/>
</dbReference>
<keyword evidence="4 11" id="KW-0378">Hydrolase</keyword>
<dbReference type="AlphaFoldDB" id="A0A066RUG2"/>
<keyword evidence="7 11" id="KW-0067">ATP-binding</keyword>
<accession>A0A066RUG2</accession>
<evidence type="ECO:0000259" key="13">
    <source>
        <dbReference type="Pfam" id="PF21185"/>
    </source>
</evidence>
<feature type="binding site" evidence="11">
    <location>
        <begin position="253"/>
        <end position="260"/>
    </location>
    <ligand>
        <name>ATP</name>
        <dbReference type="ChEBI" id="CHEBI:30616"/>
    </ligand>
</feature>
<keyword evidence="10 11" id="KW-0413">Isomerase</keyword>
<evidence type="ECO:0000256" key="9">
    <source>
        <dbReference type="ARBA" id="ARBA00023204"/>
    </source>
</evidence>
<comment type="similarity">
    <text evidence="11">Belongs to the RecD family.</text>
</comment>
<dbReference type="InterPro" id="IPR049550">
    <property type="entry name" value="RecD_N"/>
</dbReference>
<dbReference type="InterPro" id="IPR050534">
    <property type="entry name" value="Coronavir_polyprotein_1ab"/>
</dbReference>
<dbReference type="Pfam" id="PF13538">
    <property type="entry name" value="UvrD_C_2"/>
    <property type="match status" value="1"/>
</dbReference>
<comment type="function">
    <text evidence="11">A helicase/nuclease that prepares dsDNA breaks (DSB) for recombinational DNA repair. Binds to DSBs and unwinds DNA via a highly rapid and processive ATP-dependent bidirectional helicase activity. Unwinds dsDNA until it encounters a Chi (crossover hotspot instigator) sequence from the 3' direction. Cuts ssDNA a few nucleotides 3' to the Chi site. The properties and activities of the enzyme are changed at Chi. The Chi-altered holoenzyme produces a long 3'-ssDNA overhang and facilitates RecA-binding to the ssDNA for homologous DNA recombination and repair. Holoenzyme degrades any linearized DNA that is unable to undergo homologous recombination. In the holoenzyme this subunit has ssDNA-dependent ATPase and 5'-3' helicase activity. When added to pre-assembled RecBC greatly stimulates nuclease activity and augments holoenzyme processivity. Negatively regulates the RecA-loading ability of RecBCD.</text>
</comment>
<dbReference type="InterPro" id="IPR027785">
    <property type="entry name" value="UvrD-like_helicase_C"/>
</dbReference>
<organism evidence="14 15">
    <name type="scientific">Photobacterium galatheae</name>
    <dbReference type="NCBI Taxonomy" id="1654360"/>
    <lineage>
        <taxon>Bacteria</taxon>
        <taxon>Pseudomonadati</taxon>
        <taxon>Pseudomonadota</taxon>
        <taxon>Gammaproteobacteria</taxon>
        <taxon>Vibrionales</taxon>
        <taxon>Vibrionaceae</taxon>
        <taxon>Photobacterium</taxon>
    </lineage>
</organism>
<dbReference type="HAMAP" id="MF_01487">
    <property type="entry name" value="RecD"/>
    <property type="match status" value="1"/>
</dbReference>
<comment type="subunit">
    <text evidence="11">Heterotrimer of RecB, RecC and RecD. All subunits contribute to DNA-binding.</text>
</comment>
<dbReference type="FunFam" id="3.40.50.300:FF:000912">
    <property type="entry name" value="RecBCD enzyme subunit RecD"/>
    <property type="match status" value="1"/>
</dbReference>
<dbReference type="GO" id="GO:0003677">
    <property type="term" value="F:DNA binding"/>
    <property type="evidence" value="ECO:0007669"/>
    <property type="project" value="UniProtKB-UniRule"/>
</dbReference>
<protein>
    <recommendedName>
        <fullName evidence="11">RecBCD enzyme subunit RecD</fullName>
        <ecNumber evidence="11">5.6.2.3</ecNumber>
    </recommendedName>
    <alternativeName>
        <fullName evidence="11">DNA 5'-3' helicase subunit RecD</fullName>
    </alternativeName>
    <alternativeName>
        <fullName evidence="11">Exonuclease V subunit RecD</fullName>
        <shortName evidence="11">ExoV subunit RecD</shortName>
    </alternativeName>
    <alternativeName>
        <fullName evidence="11">Helicase/nuclease RecBCD subunit RecD</fullName>
    </alternativeName>
</protein>
<keyword evidence="1 11" id="KW-0540">Nuclease</keyword>
<comment type="caution">
    <text evidence="14">The sequence shown here is derived from an EMBL/GenBank/DDBJ whole genome shotgun (WGS) entry which is preliminary data.</text>
</comment>
<dbReference type="PANTHER" id="PTHR43788">
    <property type="entry name" value="DNA2/NAM7 HELICASE FAMILY MEMBER"/>
    <property type="match status" value="1"/>
</dbReference>
<keyword evidence="6 11" id="KW-0269">Exonuclease</keyword>
<evidence type="ECO:0000256" key="3">
    <source>
        <dbReference type="ARBA" id="ARBA00022763"/>
    </source>
</evidence>
<evidence type="ECO:0000256" key="5">
    <source>
        <dbReference type="ARBA" id="ARBA00022806"/>
    </source>
</evidence>
<gene>
    <name evidence="11" type="primary">recD</name>
    <name evidence="14" type="ORF">EA58_14865</name>
</gene>
<dbReference type="PANTHER" id="PTHR43788:SF6">
    <property type="entry name" value="DNA HELICASE B"/>
    <property type="match status" value="1"/>
</dbReference>
<feature type="domain" description="RecBCD enzyme subunit RecD N-terminal" evidence="13">
    <location>
        <begin position="16"/>
        <end position="121"/>
    </location>
</feature>
<feature type="domain" description="UvrD-like helicase C-terminal" evidence="12">
    <location>
        <begin position="616"/>
        <end position="659"/>
    </location>
</feature>
<evidence type="ECO:0000256" key="11">
    <source>
        <dbReference type="HAMAP-Rule" id="MF_01487"/>
    </source>
</evidence>
<evidence type="ECO:0000256" key="6">
    <source>
        <dbReference type="ARBA" id="ARBA00022839"/>
    </source>
</evidence>
<evidence type="ECO:0000256" key="1">
    <source>
        <dbReference type="ARBA" id="ARBA00022722"/>
    </source>
</evidence>
<dbReference type="InterPro" id="IPR027417">
    <property type="entry name" value="P-loop_NTPase"/>
</dbReference>
<dbReference type="GO" id="GO:0000724">
    <property type="term" value="P:double-strand break repair via homologous recombination"/>
    <property type="evidence" value="ECO:0007669"/>
    <property type="project" value="UniProtKB-UniRule"/>
</dbReference>
<evidence type="ECO:0000313" key="15">
    <source>
        <dbReference type="Proteomes" id="UP000027192"/>
    </source>
</evidence>
<dbReference type="Gene3D" id="3.40.50.300">
    <property type="entry name" value="P-loop containing nucleotide triphosphate hydrolases"/>
    <property type="match status" value="3"/>
</dbReference>
<keyword evidence="9 11" id="KW-0234">DNA repair</keyword>
<evidence type="ECO:0000256" key="7">
    <source>
        <dbReference type="ARBA" id="ARBA00022840"/>
    </source>
</evidence>
<dbReference type="EMBL" id="JMIB01000027">
    <property type="protein sequence ID" value="KDM91028.1"/>
    <property type="molecule type" value="Genomic_DNA"/>
</dbReference>
<keyword evidence="2 11" id="KW-0547">Nucleotide-binding</keyword>
<dbReference type="Pfam" id="PF13245">
    <property type="entry name" value="AAA_19"/>
    <property type="match status" value="1"/>
</dbReference>
<dbReference type="Pfam" id="PF21185">
    <property type="entry name" value="RecD_N"/>
    <property type="match status" value="1"/>
</dbReference>
<comment type="miscellaneous">
    <text evidence="11">In the RecBCD complex, RecB has a slow 3'-5' helicase, an exonuclease activity and loads RecA onto ssDNA, RecD has a fast 5'-3' helicase activity, while RecC stimulates the ATPase and processivity of the RecB helicase and contributes to recognition of the Chi site.</text>
</comment>
<dbReference type="Proteomes" id="UP000027192">
    <property type="component" value="Unassembled WGS sequence"/>
</dbReference>
<evidence type="ECO:0000259" key="12">
    <source>
        <dbReference type="Pfam" id="PF13538"/>
    </source>
</evidence>
<evidence type="ECO:0000256" key="8">
    <source>
        <dbReference type="ARBA" id="ARBA00023125"/>
    </source>
</evidence>
<evidence type="ECO:0000313" key="14">
    <source>
        <dbReference type="EMBL" id="KDM91028.1"/>
    </source>
</evidence>
<keyword evidence="15" id="KW-1185">Reference proteome</keyword>
<dbReference type="GO" id="GO:0008854">
    <property type="term" value="F:exodeoxyribonuclease V activity"/>
    <property type="evidence" value="ECO:0007669"/>
    <property type="project" value="InterPro"/>
</dbReference>
<keyword evidence="5 11" id="KW-0347">Helicase</keyword>
<dbReference type="STRING" id="1654360.EA58_14865"/>
<dbReference type="InterPro" id="IPR006344">
    <property type="entry name" value="RecD"/>
</dbReference>
<dbReference type="GO" id="GO:0009338">
    <property type="term" value="C:exodeoxyribonuclease V complex"/>
    <property type="evidence" value="ECO:0007669"/>
    <property type="project" value="InterPro"/>
</dbReference>
<dbReference type="Gene3D" id="1.10.10.1020">
    <property type="entry name" value="RecBCD complex, subunit RecD, N-terminal domain"/>
    <property type="match status" value="1"/>
</dbReference>
<dbReference type="GO" id="GO:0005524">
    <property type="term" value="F:ATP binding"/>
    <property type="evidence" value="ECO:0007669"/>
    <property type="project" value="UniProtKB-UniRule"/>
</dbReference>
<dbReference type="GO" id="GO:0043139">
    <property type="term" value="F:5'-3' DNA helicase activity"/>
    <property type="evidence" value="ECO:0007669"/>
    <property type="project" value="UniProtKB-UniRule"/>
</dbReference>
<sequence length="686" mass="77848">MNMKNMTDLIQNLYQEKIIRPLDLQFSKQIRSLCSMNLSPIELDFITYIAVTTSYEYSLSHICVPLNKMKKKHVFGLKKYPEKLNSFLPRTEEWEIILDKSGVCSDGTRVTPLVFDGERIYIYRNWLMEKEVAEKLFELSKPKTLDETRLSKINITLNQLFPREYQLFDQFTSQIGDDTSDDDIFSLVCDLLHVKEENIQKINKIAVLQAMKNRNREDISQKMNTLIPESLCVNWQKVSTAVALTRQLSVITGGPGTGKTTTVSKLLAALAEIHKSQDFTIKLCAPTGKAAARLTESISRAIEKLTISKQVKKRIPSEASTIHRLLGSFNKKADFRYHRSNKLHLDVLVVDEASMIDLALMSKLLEALPDEAILILLGDKDQLASVEAGAVFGDICQFIKRGVSESQKNILDLITHYSIPYERDSNDFSDSLCLLRKSYRFHQNSGIGQLAFSTNTGDPHLINQVISNEYEDINVIELNPESYRLFLKDVANAYTGYLNMILNGEDKQEVLKSFSQVRLLCATRDGECGIKATNKKIEMLLESGGFISRPKTSSWYVGRPVMITKNAHAFNLYNGDIGICMRDIDEKLYVYFESPHGGLRKFLPSRLPDHETIFGMTIHKSQGSEFKKTYLLLPEKMSAMMTRELVYTGITRAKESLTICCLRKILHKSSAFKTKRNSGLVALLSS</sequence>
<proteinExistence type="inferred from homology"/>
<dbReference type="EC" id="5.6.2.3" evidence="11"/>
<evidence type="ECO:0000256" key="2">
    <source>
        <dbReference type="ARBA" id="ARBA00022741"/>
    </source>
</evidence>
<dbReference type="GO" id="GO:0016887">
    <property type="term" value="F:ATP hydrolysis activity"/>
    <property type="evidence" value="ECO:0007669"/>
    <property type="project" value="RHEA"/>
</dbReference>
<name>A0A066RUG2_9GAMM</name>
<evidence type="ECO:0000256" key="4">
    <source>
        <dbReference type="ARBA" id="ARBA00022801"/>
    </source>
</evidence>
<reference evidence="14 15" key="1">
    <citation type="submission" date="2014-04" db="EMBL/GenBank/DDBJ databases">
        <title>Draft genome sequence of Photobacterium halotolerans S2753: a solonamide, ngercheumicin and holomycin producer.</title>
        <authorList>
            <person name="Machado H.R."/>
            <person name="Gram L."/>
        </authorList>
    </citation>
    <scope>NUCLEOTIDE SEQUENCE [LARGE SCALE GENOMIC DNA]</scope>
    <source>
        <strain evidence="14 15">S2753</strain>
    </source>
</reference>
<dbReference type="GO" id="GO:0017116">
    <property type="term" value="F:single-stranded DNA helicase activity"/>
    <property type="evidence" value="ECO:0007669"/>
    <property type="project" value="TreeGrafter"/>
</dbReference>
<keyword evidence="8 11" id="KW-0238">DNA-binding</keyword>
<dbReference type="InterPro" id="IPR041851">
    <property type="entry name" value="RecD_N_sf"/>
</dbReference>
<comment type="catalytic activity">
    <reaction evidence="11">
        <text>ATP + H2O = ADP + phosphate + H(+)</text>
        <dbReference type="Rhea" id="RHEA:13065"/>
        <dbReference type="ChEBI" id="CHEBI:15377"/>
        <dbReference type="ChEBI" id="CHEBI:15378"/>
        <dbReference type="ChEBI" id="CHEBI:30616"/>
        <dbReference type="ChEBI" id="CHEBI:43474"/>
        <dbReference type="ChEBI" id="CHEBI:456216"/>
        <dbReference type="EC" id="5.6.2.3"/>
    </reaction>
</comment>
<dbReference type="CDD" id="cd18809">
    <property type="entry name" value="SF1_C_RecD"/>
    <property type="match status" value="1"/>
</dbReference>